<dbReference type="InterPro" id="IPR013320">
    <property type="entry name" value="ConA-like_dom_sf"/>
</dbReference>
<keyword evidence="11" id="KW-1185">Reference proteome</keyword>
<dbReference type="Pfam" id="PF00840">
    <property type="entry name" value="Glyco_hydro_7"/>
    <property type="match status" value="1"/>
</dbReference>
<dbReference type="OrthoDB" id="163790at2759"/>
<dbReference type="PANTHER" id="PTHR33753:SF2">
    <property type="entry name" value="GLYCOSIDE HYDROLASE FAMILY 7 PROTEIN"/>
    <property type="match status" value="1"/>
</dbReference>
<dbReference type="GO" id="GO:0030245">
    <property type="term" value="P:cellulose catabolic process"/>
    <property type="evidence" value="ECO:0007669"/>
    <property type="project" value="UniProtKB-KW"/>
</dbReference>
<dbReference type="SUPFAM" id="SSF49899">
    <property type="entry name" value="Concanavalin A-like lectins/glucanases"/>
    <property type="match status" value="1"/>
</dbReference>
<keyword evidence="3" id="KW-0732">Signal</keyword>
<comment type="catalytic activity">
    <reaction evidence="1">
        <text>Hydrolysis of (1-&gt;4)-beta-D-glucosidic linkages in cellulose and cellotetraose, releasing cellobiose from the non-reducing ends of the chains.</text>
        <dbReference type="EC" id="3.2.1.91"/>
    </reaction>
</comment>
<protein>
    <recommendedName>
        <fullName evidence="9">Glucanase</fullName>
        <ecNumber evidence="9">3.2.1.-</ecNumber>
    </recommendedName>
</protein>
<evidence type="ECO:0000256" key="8">
    <source>
        <dbReference type="ARBA" id="ARBA00023326"/>
    </source>
</evidence>
<dbReference type="GO" id="GO:0016162">
    <property type="term" value="F:cellulose 1,4-beta-cellobiosidase activity"/>
    <property type="evidence" value="ECO:0007669"/>
    <property type="project" value="UniProtKB-EC"/>
</dbReference>
<evidence type="ECO:0000256" key="7">
    <source>
        <dbReference type="ARBA" id="ARBA00023295"/>
    </source>
</evidence>
<comment type="similarity">
    <text evidence="2 9">Belongs to the glycosyl hydrolase 7 (cellulase C) family.</text>
</comment>
<evidence type="ECO:0000256" key="6">
    <source>
        <dbReference type="ARBA" id="ARBA00023277"/>
    </source>
</evidence>
<dbReference type="InterPro" id="IPR001722">
    <property type="entry name" value="Glyco_hydro_7"/>
</dbReference>
<evidence type="ECO:0000256" key="2">
    <source>
        <dbReference type="ARBA" id="ARBA00006044"/>
    </source>
</evidence>
<dbReference type="Proteomes" id="UP000324748">
    <property type="component" value="Unassembled WGS sequence"/>
</dbReference>
<dbReference type="PANTHER" id="PTHR33753">
    <property type="entry name" value="1,4-BETA-D-GLUCAN CELLOBIOHYDROLASE B"/>
    <property type="match status" value="1"/>
</dbReference>
<evidence type="ECO:0000256" key="5">
    <source>
        <dbReference type="ARBA" id="ARBA00023001"/>
    </source>
</evidence>
<evidence type="ECO:0000256" key="3">
    <source>
        <dbReference type="ARBA" id="ARBA00022729"/>
    </source>
</evidence>
<evidence type="ECO:0000313" key="10">
    <source>
        <dbReference type="EMBL" id="KAA1111690.1"/>
    </source>
</evidence>
<keyword evidence="4 9" id="KW-0378">Hydrolase</keyword>
<evidence type="ECO:0000256" key="1">
    <source>
        <dbReference type="ARBA" id="ARBA00001641"/>
    </source>
</evidence>
<dbReference type="EMBL" id="VSWC01000016">
    <property type="protein sequence ID" value="KAA1111690.1"/>
    <property type="molecule type" value="Genomic_DNA"/>
</dbReference>
<name>A0A5B0QEP6_PUCGR</name>
<organism evidence="10 11">
    <name type="scientific">Puccinia graminis f. sp. tritici</name>
    <dbReference type="NCBI Taxonomy" id="56615"/>
    <lineage>
        <taxon>Eukaryota</taxon>
        <taxon>Fungi</taxon>
        <taxon>Dikarya</taxon>
        <taxon>Basidiomycota</taxon>
        <taxon>Pucciniomycotina</taxon>
        <taxon>Pucciniomycetes</taxon>
        <taxon>Pucciniales</taxon>
        <taxon>Pucciniaceae</taxon>
        <taxon>Puccinia</taxon>
    </lineage>
</organism>
<dbReference type="AlphaFoldDB" id="A0A5B0QEP6"/>
<comment type="caution">
    <text evidence="10">The sequence shown here is derived from an EMBL/GenBank/DDBJ whole genome shotgun (WGS) entry which is preliminary data.</text>
</comment>
<evidence type="ECO:0000313" key="11">
    <source>
        <dbReference type="Proteomes" id="UP000324748"/>
    </source>
</evidence>
<dbReference type="InterPro" id="IPR037019">
    <property type="entry name" value="Glyco_hydro_7_sf"/>
</dbReference>
<proteinExistence type="inferred from homology"/>
<sequence length="152" mass="16281">MIRIRKARNVTTGAPGLKLAQAPVKNAQKNAVPETMTLHTVSKGDGKDGVTLKYVTKNDNGKNAGWWKVKKTQPNGAGAKYGTGYCDAQCPKDIKWINGKANNKGWKGDGANVGAGDMGVCCPEMDIWEANSFAQAFTSHTCKSPNSGGMYW</sequence>
<gene>
    <name evidence="10" type="ORF">PGT21_008674</name>
</gene>
<accession>A0A5B0QEP6</accession>
<keyword evidence="8 9" id="KW-0624">Polysaccharide degradation</keyword>
<evidence type="ECO:0000256" key="4">
    <source>
        <dbReference type="ARBA" id="ARBA00022801"/>
    </source>
</evidence>
<keyword evidence="6" id="KW-0119">Carbohydrate metabolism</keyword>
<dbReference type="EC" id="3.2.1.-" evidence="9"/>
<keyword evidence="5 9" id="KW-0136">Cellulose degradation</keyword>
<dbReference type="PRINTS" id="PR00734">
    <property type="entry name" value="GLHYDRLASE7"/>
</dbReference>
<keyword evidence="7 9" id="KW-0326">Glycosidase</keyword>
<evidence type="ECO:0000256" key="9">
    <source>
        <dbReference type="RuleBase" id="RU361164"/>
    </source>
</evidence>
<reference evidence="10 11" key="1">
    <citation type="submission" date="2019-05" db="EMBL/GenBank/DDBJ databases">
        <title>Emergence of the Ug99 lineage of the wheat stem rust pathogen through somatic hybridization.</title>
        <authorList>
            <person name="Li F."/>
            <person name="Upadhyaya N.M."/>
            <person name="Sperschneider J."/>
            <person name="Matny O."/>
            <person name="Nguyen-Phuc H."/>
            <person name="Mago R."/>
            <person name="Raley C."/>
            <person name="Miller M.E."/>
            <person name="Silverstein K.A.T."/>
            <person name="Henningsen E."/>
            <person name="Hirsch C.D."/>
            <person name="Visser B."/>
            <person name="Pretorius Z.A."/>
            <person name="Steffenson B.J."/>
            <person name="Schwessinger B."/>
            <person name="Dodds P.N."/>
            <person name="Figueroa M."/>
        </authorList>
    </citation>
    <scope>NUCLEOTIDE SEQUENCE [LARGE SCALE GENOMIC DNA]</scope>
    <source>
        <strain evidence="10">21-0</strain>
    </source>
</reference>
<dbReference type="Gene3D" id="2.70.100.10">
    <property type="entry name" value="Glycoside hydrolase, family 7, domain"/>
    <property type="match status" value="1"/>
</dbReference>